<feature type="region of interest" description="Disordered" evidence="3">
    <location>
        <begin position="1"/>
        <end position="36"/>
    </location>
</feature>
<feature type="compositionally biased region" description="Low complexity" evidence="3">
    <location>
        <begin position="11"/>
        <end position="22"/>
    </location>
</feature>
<dbReference type="SUPFAM" id="SSF46689">
    <property type="entry name" value="Homeodomain-like"/>
    <property type="match status" value="1"/>
</dbReference>
<dbReference type="Proteomes" id="UP001612915">
    <property type="component" value="Unassembled WGS sequence"/>
</dbReference>
<dbReference type="RefSeq" id="WP_398284382.1">
    <property type="nucleotide sequence ID" value="NZ_JBITLV010000009.1"/>
</dbReference>
<sequence length="222" mass="24280">MTAPTPRGNTAGAAAVVAPRAGYGTGQTGGSRAQRDRRERMQEAATMLATQGGYDAVTMRAVAENADVALGTLYRYFPSKNHLLVSSLVSEFARAQVELDRIEIPGDGPTERMLFVLARVTRMFQRYPSYTEAMTRAFIFADDTAKDEVDSVARQMERMFAGAMDPDGEITEENVAIARVLGDVWLANLVSWVTQRISAEGVAERLELTVHLLLDHTVPAGR</sequence>
<dbReference type="PANTHER" id="PTHR30055">
    <property type="entry name" value="HTH-TYPE TRANSCRIPTIONAL REGULATOR RUTR"/>
    <property type="match status" value="1"/>
</dbReference>
<dbReference type="Pfam" id="PF17925">
    <property type="entry name" value="TetR_C_20"/>
    <property type="match status" value="1"/>
</dbReference>
<organism evidence="5 6">
    <name type="scientific">Spongisporangium articulatum</name>
    <dbReference type="NCBI Taxonomy" id="3362603"/>
    <lineage>
        <taxon>Bacteria</taxon>
        <taxon>Bacillati</taxon>
        <taxon>Actinomycetota</taxon>
        <taxon>Actinomycetes</taxon>
        <taxon>Kineosporiales</taxon>
        <taxon>Kineosporiaceae</taxon>
        <taxon>Spongisporangium</taxon>
    </lineage>
</organism>
<protein>
    <submittedName>
        <fullName evidence="5">TetR family transcriptional regulator</fullName>
    </submittedName>
</protein>
<dbReference type="InterPro" id="IPR023772">
    <property type="entry name" value="DNA-bd_HTH_TetR-type_CS"/>
</dbReference>
<accession>A0ABW8ATT5</accession>
<dbReference type="InterPro" id="IPR009057">
    <property type="entry name" value="Homeodomain-like_sf"/>
</dbReference>
<keyword evidence="6" id="KW-1185">Reference proteome</keyword>
<dbReference type="PANTHER" id="PTHR30055:SF242">
    <property type="entry name" value="HTH-TYPE TRANSCRIPTIONAL REPRESSOR KSTR"/>
    <property type="match status" value="1"/>
</dbReference>
<gene>
    <name evidence="5" type="ORF">ACIB24_22155</name>
</gene>
<comment type="caution">
    <text evidence="5">The sequence shown here is derived from an EMBL/GenBank/DDBJ whole genome shotgun (WGS) entry which is preliminary data.</text>
</comment>
<evidence type="ECO:0000256" key="1">
    <source>
        <dbReference type="ARBA" id="ARBA00023125"/>
    </source>
</evidence>
<dbReference type="InterPro" id="IPR041642">
    <property type="entry name" value="KstR_C"/>
</dbReference>
<dbReference type="PRINTS" id="PR00455">
    <property type="entry name" value="HTHTETR"/>
</dbReference>
<evidence type="ECO:0000256" key="3">
    <source>
        <dbReference type="SAM" id="MobiDB-lite"/>
    </source>
</evidence>
<evidence type="ECO:0000313" key="5">
    <source>
        <dbReference type="EMBL" id="MFI7589782.1"/>
    </source>
</evidence>
<dbReference type="EMBL" id="JBITLV010000009">
    <property type="protein sequence ID" value="MFI7589782.1"/>
    <property type="molecule type" value="Genomic_DNA"/>
</dbReference>
<feature type="domain" description="HTH tetR-type" evidence="4">
    <location>
        <begin position="35"/>
        <end position="95"/>
    </location>
</feature>
<proteinExistence type="predicted"/>
<evidence type="ECO:0000313" key="6">
    <source>
        <dbReference type="Proteomes" id="UP001612915"/>
    </source>
</evidence>
<evidence type="ECO:0000259" key="4">
    <source>
        <dbReference type="PROSITE" id="PS50977"/>
    </source>
</evidence>
<dbReference type="Gene3D" id="1.10.357.10">
    <property type="entry name" value="Tetracycline Repressor, domain 2"/>
    <property type="match status" value="1"/>
</dbReference>
<keyword evidence="1 2" id="KW-0238">DNA-binding</keyword>
<dbReference type="Pfam" id="PF00440">
    <property type="entry name" value="TetR_N"/>
    <property type="match status" value="1"/>
</dbReference>
<dbReference type="InterPro" id="IPR050109">
    <property type="entry name" value="HTH-type_TetR-like_transc_reg"/>
</dbReference>
<dbReference type="PROSITE" id="PS01081">
    <property type="entry name" value="HTH_TETR_1"/>
    <property type="match status" value="1"/>
</dbReference>
<name>A0ABW8ATT5_9ACTN</name>
<reference evidence="5 6" key="1">
    <citation type="submission" date="2024-10" db="EMBL/GenBank/DDBJ databases">
        <title>The Natural Products Discovery Center: Release of the First 8490 Sequenced Strains for Exploring Actinobacteria Biosynthetic Diversity.</title>
        <authorList>
            <person name="Kalkreuter E."/>
            <person name="Kautsar S.A."/>
            <person name="Yang D."/>
            <person name="Bader C.D."/>
            <person name="Teijaro C.N."/>
            <person name="Fluegel L."/>
            <person name="Davis C.M."/>
            <person name="Simpson J.R."/>
            <person name="Lauterbach L."/>
            <person name="Steele A.D."/>
            <person name="Gui C."/>
            <person name="Meng S."/>
            <person name="Li G."/>
            <person name="Viehrig K."/>
            <person name="Ye F."/>
            <person name="Su P."/>
            <person name="Kiefer A.F."/>
            <person name="Nichols A."/>
            <person name="Cepeda A.J."/>
            <person name="Yan W."/>
            <person name="Fan B."/>
            <person name="Jiang Y."/>
            <person name="Adhikari A."/>
            <person name="Zheng C.-J."/>
            <person name="Schuster L."/>
            <person name="Cowan T.M."/>
            <person name="Smanski M.J."/>
            <person name="Chevrette M.G."/>
            <person name="De Carvalho L.P.S."/>
            <person name="Shen B."/>
        </authorList>
    </citation>
    <scope>NUCLEOTIDE SEQUENCE [LARGE SCALE GENOMIC DNA]</scope>
    <source>
        <strain evidence="5 6">NPDC049639</strain>
    </source>
</reference>
<evidence type="ECO:0000256" key="2">
    <source>
        <dbReference type="PROSITE-ProRule" id="PRU00335"/>
    </source>
</evidence>
<feature type="DNA-binding region" description="H-T-H motif" evidence="2">
    <location>
        <begin position="58"/>
        <end position="77"/>
    </location>
</feature>
<dbReference type="InterPro" id="IPR001647">
    <property type="entry name" value="HTH_TetR"/>
</dbReference>
<dbReference type="PROSITE" id="PS50977">
    <property type="entry name" value="HTH_TETR_2"/>
    <property type="match status" value="1"/>
</dbReference>